<gene>
    <name evidence="2" type="ORF">KIH39_19435</name>
</gene>
<sequence length="266" mass="29114">MLGSIVGDIIGSVHEGKGTKFKKFDLFVPHSCFTDDTVLTVAVADWLMTGGDLINTLQSWFLRYPNAGYGGMFISWALQKNREPYNSWANGSAMRVSPVAWAFSDLDSVLEKARESAEVTHNHPKGIVGAQATAAAIFLARTGHAKPEIKKYIETTFHYELSRSLREIRAGYIFDVSCAGSVPESIIAFLESSSYEDAVRNAISLGGDADTMACIAGGIAEAFYGGVPEEIVTVAVSRLDSRIRETLEQFQAWQSSNQKSQIRTQE</sequence>
<feature type="binding site" evidence="1">
    <location>
        <position position="211"/>
    </location>
    <ligand>
        <name>Mg(2+)</name>
        <dbReference type="ChEBI" id="CHEBI:18420"/>
        <label>1</label>
    </ligand>
</feature>
<dbReference type="GO" id="GO:0046872">
    <property type="term" value="F:metal ion binding"/>
    <property type="evidence" value="ECO:0007669"/>
    <property type="project" value="UniProtKB-KW"/>
</dbReference>
<accession>A0A8E6B462</accession>
<dbReference type="EMBL" id="CP074694">
    <property type="protein sequence ID" value="QVL31007.1"/>
    <property type="molecule type" value="Genomic_DNA"/>
</dbReference>
<dbReference type="PANTHER" id="PTHR16222">
    <property type="entry name" value="ADP-RIBOSYLGLYCOHYDROLASE"/>
    <property type="match status" value="1"/>
</dbReference>
<dbReference type="SUPFAM" id="SSF101478">
    <property type="entry name" value="ADP-ribosylglycohydrolase"/>
    <property type="match status" value="1"/>
</dbReference>
<feature type="binding site" evidence="1">
    <location>
        <position position="210"/>
    </location>
    <ligand>
        <name>Mg(2+)</name>
        <dbReference type="ChEBI" id="CHEBI:18420"/>
        <label>1</label>
    </ligand>
</feature>
<dbReference type="Proteomes" id="UP000676194">
    <property type="component" value="Chromosome"/>
</dbReference>
<feature type="binding site" evidence="1">
    <location>
        <position position="34"/>
    </location>
    <ligand>
        <name>Mg(2+)</name>
        <dbReference type="ChEBI" id="CHEBI:18420"/>
        <label>1</label>
    </ligand>
</feature>
<keyword evidence="1" id="KW-0460">Magnesium</keyword>
<dbReference type="InterPro" id="IPR050792">
    <property type="entry name" value="ADP-ribosylglycohydrolase"/>
</dbReference>
<evidence type="ECO:0000256" key="1">
    <source>
        <dbReference type="PIRSR" id="PIRSR605502-1"/>
    </source>
</evidence>
<feature type="binding site" evidence="1">
    <location>
        <position position="36"/>
    </location>
    <ligand>
        <name>Mg(2+)</name>
        <dbReference type="ChEBI" id="CHEBI:18420"/>
        <label>1</label>
    </ligand>
</feature>
<evidence type="ECO:0000313" key="3">
    <source>
        <dbReference type="Proteomes" id="UP000676194"/>
    </source>
</evidence>
<dbReference type="InterPro" id="IPR005502">
    <property type="entry name" value="Ribosyl_crysJ1"/>
</dbReference>
<evidence type="ECO:0000313" key="2">
    <source>
        <dbReference type="EMBL" id="QVL31007.1"/>
    </source>
</evidence>
<comment type="cofactor">
    <cofactor evidence="1">
        <name>Mg(2+)</name>
        <dbReference type="ChEBI" id="CHEBI:18420"/>
    </cofactor>
    <text evidence="1">Binds 2 magnesium ions per subunit.</text>
</comment>
<dbReference type="InterPro" id="IPR036705">
    <property type="entry name" value="Ribosyl_crysJ1_sf"/>
</dbReference>
<reference evidence="2" key="1">
    <citation type="submission" date="2021-05" db="EMBL/GenBank/DDBJ databases">
        <title>Complete genome sequence of the cellulolytic planctomycete Telmatocola sphagniphila SP2T and characterization of the first cellulase from planctomycetes.</title>
        <authorList>
            <person name="Rakitin A.L."/>
            <person name="Beletsky A.V."/>
            <person name="Naumoff D.G."/>
            <person name="Kulichevskaya I.S."/>
            <person name="Mardanov A.V."/>
            <person name="Ravin N.V."/>
            <person name="Dedysh S.N."/>
        </authorList>
    </citation>
    <scope>NUCLEOTIDE SEQUENCE</scope>
    <source>
        <strain evidence="2">SP2T</strain>
    </source>
</reference>
<dbReference type="KEGG" id="tsph:KIH39_19435"/>
<feature type="binding site" evidence="1">
    <location>
        <position position="35"/>
    </location>
    <ligand>
        <name>Mg(2+)</name>
        <dbReference type="ChEBI" id="CHEBI:18420"/>
        <label>1</label>
    </ligand>
</feature>
<protein>
    <submittedName>
        <fullName evidence="2">ADP-ribosylglycohydrolase family protein</fullName>
    </submittedName>
</protein>
<name>A0A8E6B462_9BACT</name>
<keyword evidence="3" id="KW-1185">Reference proteome</keyword>
<dbReference type="PANTHER" id="PTHR16222:SF12">
    <property type="entry name" value="ADP-RIBOSYLGLYCOHYDROLASE-RELATED"/>
    <property type="match status" value="1"/>
</dbReference>
<organism evidence="2 3">
    <name type="scientific">Telmatocola sphagniphila</name>
    <dbReference type="NCBI Taxonomy" id="1123043"/>
    <lineage>
        <taxon>Bacteria</taxon>
        <taxon>Pseudomonadati</taxon>
        <taxon>Planctomycetota</taxon>
        <taxon>Planctomycetia</taxon>
        <taxon>Gemmatales</taxon>
        <taxon>Gemmataceae</taxon>
    </lineage>
</organism>
<feature type="binding site" evidence="1">
    <location>
        <position position="208"/>
    </location>
    <ligand>
        <name>Mg(2+)</name>
        <dbReference type="ChEBI" id="CHEBI:18420"/>
        <label>1</label>
    </ligand>
</feature>
<dbReference type="Gene3D" id="1.10.4080.10">
    <property type="entry name" value="ADP-ribosylation/Crystallin J1"/>
    <property type="match status" value="1"/>
</dbReference>
<keyword evidence="1" id="KW-0479">Metal-binding</keyword>
<dbReference type="RefSeq" id="WP_213494889.1">
    <property type="nucleotide sequence ID" value="NZ_CP074694.1"/>
</dbReference>
<dbReference type="AlphaFoldDB" id="A0A8E6B462"/>
<proteinExistence type="predicted"/>
<dbReference type="Pfam" id="PF03747">
    <property type="entry name" value="ADP_ribosyl_GH"/>
    <property type="match status" value="1"/>
</dbReference>